<dbReference type="AlphaFoldDB" id="A0A5C5VNN9"/>
<evidence type="ECO:0000256" key="1">
    <source>
        <dbReference type="ARBA" id="ARBA00001946"/>
    </source>
</evidence>
<sequence>MAIAPIDSNSADSEPGRKRKSRRRQTAHLKQVPQSKQLRETIRAACVQVAAALDKSCPLSKDEMEIVVRDLLAKLEQPDSYVGWTMVMLASEFWRDQVAAVPHERRLFLLPHCLKHAEGCPADYDQFGLDCKTCGACSIADYRTIAEEMGYKVLVAEGSPIVMKIIVSGHVDAIVGVACLNVLEKAIDKILMAGIPCMAVPLLSSDCRNTSVDEDWVHDMIQIPHQQPQQKTRSYVHLMRAASSLFEQQELTRLVQPQRKGPTLAEVNGHGAAALDPISATEKLALDFLARGGKYSRPFTTLAVYDALTGGEGTTGNGAERVAQYSDSVKRTALAIETFHKASLVHDDIEDDDAYRYGDVTVHRKYGVPTAINLGDYMIGLGYRLVSRDRKELGGDKAAQILDCLADCHMRLSEGQGAELLWRDASDKSLKPVDALKIYALKTSPAFEAALQCGAILSDAEEDYSEPMRFFARHVGVAFQILNDLKDWRGDSDNKMSAGGDVLGGRPTVLWALALENLNEANRTELMELISDDSQNASSRVARVRELYNKAGVFAAAQRLVEKYRARAEEIADKLEPEELRRLMYYLADAILDDPAATQPPNAVHSLTTDLVVAPA</sequence>
<evidence type="ECO:0000313" key="7">
    <source>
        <dbReference type="EMBL" id="TWT39563.1"/>
    </source>
</evidence>
<evidence type="ECO:0000256" key="2">
    <source>
        <dbReference type="ARBA" id="ARBA00006706"/>
    </source>
</evidence>
<comment type="cofactor">
    <cofactor evidence="1">
        <name>Mg(2+)</name>
        <dbReference type="ChEBI" id="CHEBI:18420"/>
    </cofactor>
</comment>
<dbReference type="SFLD" id="SFLDS00005">
    <property type="entry name" value="Isoprenoid_Synthase_Type_I"/>
    <property type="match status" value="1"/>
</dbReference>
<comment type="caution">
    <text evidence="7">The sequence shown here is derived from an EMBL/GenBank/DDBJ whole genome shotgun (WGS) entry which is preliminary data.</text>
</comment>
<dbReference type="PANTHER" id="PTHR12001">
    <property type="entry name" value="GERANYLGERANYL PYROPHOSPHATE SYNTHASE"/>
    <property type="match status" value="1"/>
</dbReference>
<dbReference type="InterPro" id="IPR002829">
    <property type="entry name" value="DUF116"/>
</dbReference>
<evidence type="ECO:0000256" key="6">
    <source>
        <dbReference type="SAM" id="MobiDB-lite"/>
    </source>
</evidence>
<keyword evidence="3 7" id="KW-0808">Transferase</keyword>
<feature type="compositionally biased region" description="Basic residues" evidence="6">
    <location>
        <begin position="17"/>
        <end position="27"/>
    </location>
</feature>
<keyword evidence="5" id="KW-0460">Magnesium</keyword>
<dbReference type="OrthoDB" id="230531at2"/>
<organism evidence="7 8">
    <name type="scientific">Blastopirellula retiformator</name>
    <dbReference type="NCBI Taxonomy" id="2527970"/>
    <lineage>
        <taxon>Bacteria</taxon>
        <taxon>Pseudomonadati</taxon>
        <taxon>Planctomycetota</taxon>
        <taxon>Planctomycetia</taxon>
        <taxon>Pirellulales</taxon>
        <taxon>Pirellulaceae</taxon>
        <taxon>Blastopirellula</taxon>
    </lineage>
</organism>
<dbReference type="Proteomes" id="UP000318878">
    <property type="component" value="Unassembled WGS sequence"/>
</dbReference>
<evidence type="ECO:0000256" key="5">
    <source>
        <dbReference type="ARBA" id="ARBA00022842"/>
    </source>
</evidence>
<keyword evidence="8" id="KW-1185">Reference proteome</keyword>
<protein>
    <submittedName>
        <fullName evidence="7">All-trans-nonaprenyl-diphosphate synthase (Geranyl-diphosphate specific)</fullName>
        <ecNumber evidence="7">2.5.1.84</ecNumber>
    </submittedName>
</protein>
<dbReference type="EMBL" id="SJPF01000001">
    <property type="protein sequence ID" value="TWT39563.1"/>
    <property type="molecule type" value="Genomic_DNA"/>
</dbReference>
<comment type="similarity">
    <text evidence="2">Belongs to the FPP/GGPP synthase family.</text>
</comment>
<proteinExistence type="inferred from homology"/>
<evidence type="ECO:0000313" key="8">
    <source>
        <dbReference type="Proteomes" id="UP000318878"/>
    </source>
</evidence>
<evidence type="ECO:0000256" key="3">
    <source>
        <dbReference type="ARBA" id="ARBA00022679"/>
    </source>
</evidence>
<dbReference type="GO" id="GO:0052923">
    <property type="term" value="F:all-trans-nonaprenyl-diphosphate synthase (geranyl-diphosphate specific) activity"/>
    <property type="evidence" value="ECO:0007669"/>
    <property type="project" value="UniProtKB-EC"/>
</dbReference>
<dbReference type="SUPFAM" id="SSF48576">
    <property type="entry name" value="Terpenoid synthases"/>
    <property type="match status" value="1"/>
</dbReference>
<gene>
    <name evidence="7" type="primary">sdsA</name>
    <name evidence="7" type="ORF">Enr8_12630</name>
</gene>
<dbReference type="PANTHER" id="PTHR12001:SF69">
    <property type="entry name" value="ALL TRANS-POLYPRENYL-DIPHOSPHATE SYNTHASE PDSS1"/>
    <property type="match status" value="1"/>
</dbReference>
<dbReference type="RefSeq" id="WP_146429723.1">
    <property type="nucleotide sequence ID" value="NZ_SJPF01000001.1"/>
</dbReference>
<reference evidence="7 8" key="1">
    <citation type="submission" date="2019-02" db="EMBL/GenBank/DDBJ databases">
        <title>Deep-cultivation of Planctomycetes and their phenomic and genomic characterization uncovers novel biology.</title>
        <authorList>
            <person name="Wiegand S."/>
            <person name="Jogler M."/>
            <person name="Boedeker C."/>
            <person name="Pinto D."/>
            <person name="Vollmers J."/>
            <person name="Rivas-Marin E."/>
            <person name="Kohn T."/>
            <person name="Peeters S.H."/>
            <person name="Heuer A."/>
            <person name="Rast P."/>
            <person name="Oberbeckmann S."/>
            <person name="Bunk B."/>
            <person name="Jeske O."/>
            <person name="Meyerdierks A."/>
            <person name="Storesund J.E."/>
            <person name="Kallscheuer N."/>
            <person name="Luecker S."/>
            <person name="Lage O.M."/>
            <person name="Pohl T."/>
            <person name="Merkel B.J."/>
            <person name="Hornburger P."/>
            <person name="Mueller R.-W."/>
            <person name="Bruemmer F."/>
            <person name="Labrenz M."/>
            <person name="Spormann A.M."/>
            <person name="Op Den Camp H."/>
            <person name="Overmann J."/>
            <person name="Amann R."/>
            <person name="Jetten M.S.M."/>
            <person name="Mascher T."/>
            <person name="Medema M.H."/>
            <person name="Devos D.P."/>
            <person name="Kaster A.-K."/>
            <person name="Ovreas L."/>
            <person name="Rohde M."/>
            <person name="Galperin M.Y."/>
            <person name="Jogler C."/>
        </authorList>
    </citation>
    <scope>NUCLEOTIDE SEQUENCE [LARGE SCALE GENOMIC DNA]</scope>
    <source>
        <strain evidence="7 8">Enr8</strain>
    </source>
</reference>
<dbReference type="GO" id="GO:0008299">
    <property type="term" value="P:isoprenoid biosynthetic process"/>
    <property type="evidence" value="ECO:0007669"/>
    <property type="project" value="InterPro"/>
</dbReference>
<dbReference type="InterPro" id="IPR000092">
    <property type="entry name" value="Polyprenyl_synt"/>
</dbReference>
<dbReference type="EC" id="2.5.1.84" evidence="7"/>
<dbReference type="Gene3D" id="1.10.600.10">
    <property type="entry name" value="Farnesyl Diphosphate Synthase"/>
    <property type="match status" value="1"/>
</dbReference>
<feature type="region of interest" description="Disordered" evidence="6">
    <location>
        <begin position="1"/>
        <end position="34"/>
    </location>
</feature>
<dbReference type="Pfam" id="PF01976">
    <property type="entry name" value="DUF116"/>
    <property type="match status" value="1"/>
</dbReference>
<dbReference type="GO" id="GO:0046872">
    <property type="term" value="F:metal ion binding"/>
    <property type="evidence" value="ECO:0007669"/>
    <property type="project" value="UniProtKB-KW"/>
</dbReference>
<evidence type="ECO:0000256" key="4">
    <source>
        <dbReference type="ARBA" id="ARBA00022723"/>
    </source>
</evidence>
<keyword evidence="4" id="KW-0479">Metal-binding</keyword>
<dbReference type="Pfam" id="PF00348">
    <property type="entry name" value="polyprenyl_synt"/>
    <property type="match status" value="1"/>
</dbReference>
<name>A0A5C5VNN9_9BACT</name>
<dbReference type="InterPro" id="IPR008949">
    <property type="entry name" value="Isoprenoid_synthase_dom_sf"/>
</dbReference>
<accession>A0A5C5VNN9</accession>